<dbReference type="Proteomes" id="UP000640274">
    <property type="component" value="Unassembled WGS sequence"/>
</dbReference>
<organism evidence="4 5">
    <name type="scientific">Paenibacillus roseus</name>
    <dbReference type="NCBI Taxonomy" id="2798579"/>
    <lineage>
        <taxon>Bacteria</taxon>
        <taxon>Bacillati</taxon>
        <taxon>Bacillota</taxon>
        <taxon>Bacilli</taxon>
        <taxon>Bacillales</taxon>
        <taxon>Paenibacillaceae</taxon>
        <taxon>Paenibacillus</taxon>
    </lineage>
</organism>
<accession>A0A934IWU9</accession>
<sequence>MSISMNKILLVLLIAALGISLLEAPLQVSAATTATSSPEGADDWGDSVQPFIDGIMNVHMDSNKIPGAVISIVKDGKLLFAKGYGHADIEKGSPVDPETSLFRIASTTKLFTWTAVMQLVEQGKIDLDADINSYLKTIQMPKTYAQPITMRHLMTHTAGFEEGGVGYQITTDPSKLPVSISETLAKHMPARVNPPGEMMSYSNYGTALAGLIIEEVSGMAYNDYIQQNLFDVLDMNYATVQEPVPASLKPYEVIGYARENGRFVTQPPTFEGGFRPAGSASVSAIDMTHFMIAHLQNGRFGDKQILKPETVELMHSPAFVFHKDMPAMDLGFYELRMNGMRVIAHGGADPLFNTELFLIPEKQLGIFLSYSGGEGSTAALGLTKALLNRYYPAPEIKFPPASQTPDESLQKYAGSYQFVRRNHTDIDKFYSFLVKMNIGASGDRLTIGGGDEQLTFARVGEDLFQDEGGNLIAFRTDESGKVTHLFIDFLSSEPLERTPVINQTQLWFPLMGLSLALFLTVLLGVLYRKRHTKAMPAAQKWAVRLAVVTSGWAIATCLGTFVIVLNMGLVDRLSRITMSLRLFLVMPITLAALTAALLFFSVLSWKNSYWTLPKRVHYTFITLAAVVMSVFFYHWNLLGWQFG</sequence>
<dbReference type="Gene3D" id="3.40.710.10">
    <property type="entry name" value="DD-peptidase/beta-lactamase superfamily"/>
    <property type="match status" value="1"/>
</dbReference>
<reference evidence="4" key="1">
    <citation type="submission" date="2020-12" db="EMBL/GenBank/DDBJ databases">
        <authorList>
            <person name="Huq M.A."/>
        </authorList>
    </citation>
    <scope>NUCLEOTIDE SEQUENCE</scope>
    <source>
        <strain evidence="4">MAHUQ-46</strain>
    </source>
</reference>
<dbReference type="PANTHER" id="PTHR46825">
    <property type="entry name" value="D-ALANYL-D-ALANINE-CARBOXYPEPTIDASE/ENDOPEPTIDASE AMPH"/>
    <property type="match status" value="1"/>
</dbReference>
<evidence type="ECO:0000313" key="5">
    <source>
        <dbReference type="Proteomes" id="UP000640274"/>
    </source>
</evidence>
<dbReference type="AlphaFoldDB" id="A0A934IWU9"/>
<protein>
    <submittedName>
        <fullName evidence="4">Serine hydrolase</fullName>
    </submittedName>
</protein>
<keyword evidence="5" id="KW-1185">Reference proteome</keyword>
<keyword evidence="1" id="KW-0472">Membrane</keyword>
<dbReference type="PANTHER" id="PTHR46825:SF9">
    <property type="entry name" value="BETA-LACTAMASE-RELATED DOMAIN-CONTAINING PROTEIN"/>
    <property type="match status" value="1"/>
</dbReference>
<keyword evidence="2" id="KW-0732">Signal</keyword>
<evidence type="ECO:0000259" key="3">
    <source>
        <dbReference type="Pfam" id="PF00144"/>
    </source>
</evidence>
<dbReference type="InterPro" id="IPR001466">
    <property type="entry name" value="Beta-lactam-related"/>
</dbReference>
<feature type="transmembrane region" description="Helical" evidence="1">
    <location>
        <begin position="547"/>
        <end position="570"/>
    </location>
</feature>
<dbReference type="EMBL" id="JAELUP010000013">
    <property type="protein sequence ID" value="MBJ6360767.1"/>
    <property type="molecule type" value="Genomic_DNA"/>
</dbReference>
<feature type="transmembrane region" description="Helical" evidence="1">
    <location>
        <begin position="506"/>
        <end position="527"/>
    </location>
</feature>
<feature type="chain" id="PRO_5036860440" evidence="2">
    <location>
        <begin position="31"/>
        <end position="643"/>
    </location>
</feature>
<feature type="transmembrane region" description="Helical" evidence="1">
    <location>
        <begin position="582"/>
        <end position="604"/>
    </location>
</feature>
<proteinExistence type="predicted"/>
<evidence type="ECO:0000313" key="4">
    <source>
        <dbReference type="EMBL" id="MBJ6360767.1"/>
    </source>
</evidence>
<evidence type="ECO:0000256" key="2">
    <source>
        <dbReference type="SAM" id="SignalP"/>
    </source>
</evidence>
<keyword evidence="1" id="KW-0812">Transmembrane</keyword>
<keyword evidence="1" id="KW-1133">Transmembrane helix</keyword>
<feature type="signal peptide" evidence="2">
    <location>
        <begin position="1"/>
        <end position="30"/>
    </location>
</feature>
<dbReference type="InterPro" id="IPR050491">
    <property type="entry name" value="AmpC-like"/>
</dbReference>
<comment type="caution">
    <text evidence="4">The sequence shown here is derived from an EMBL/GenBank/DDBJ whole genome shotgun (WGS) entry which is preliminary data.</text>
</comment>
<name>A0A934IWU9_9BACL</name>
<feature type="domain" description="Beta-lactamase-related" evidence="3">
    <location>
        <begin position="55"/>
        <end position="372"/>
    </location>
</feature>
<feature type="transmembrane region" description="Helical" evidence="1">
    <location>
        <begin position="616"/>
        <end position="635"/>
    </location>
</feature>
<gene>
    <name evidence="4" type="ORF">JFN88_05450</name>
</gene>
<dbReference type="Pfam" id="PF00144">
    <property type="entry name" value="Beta-lactamase"/>
    <property type="match status" value="1"/>
</dbReference>
<keyword evidence="4" id="KW-0378">Hydrolase</keyword>
<dbReference type="GO" id="GO:0016787">
    <property type="term" value="F:hydrolase activity"/>
    <property type="evidence" value="ECO:0007669"/>
    <property type="project" value="UniProtKB-KW"/>
</dbReference>
<dbReference type="SUPFAM" id="SSF56601">
    <property type="entry name" value="beta-lactamase/transpeptidase-like"/>
    <property type="match status" value="1"/>
</dbReference>
<dbReference type="InterPro" id="IPR012338">
    <property type="entry name" value="Beta-lactam/transpept-like"/>
</dbReference>
<evidence type="ECO:0000256" key="1">
    <source>
        <dbReference type="SAM" id="Phobius"/>
    </source>
</evidence>
<dbReference type="RefSeq" id="WP_199018315.1">
    <property type="nucleotide sequence ID" value="NZ_JAELUP010000013.1"/>
</dbReference>